<keyword evidence="4" id="KW-0804">Transcription</keyword>
<gene>
    <name evidence="6" type="ORF">SAMN02745911_3314</name>
</gene>
<keyword evidence="3 6" id="KW-0238">DNA-binding</keyword>
<dbReference type="PRINTS" id="PR00039">
    <property type="entry name" value="HTHLYSR"/>
</dbReference>
<comment type="caution">
    <text evidence="6">The sequence shown here is derived from an EMBL/GenBank/DDBJ whole genome shotgun (WGS) entry which is preliminary data.</text>
</comment>
<dbReference type="Pfam" id="PF00126">
    <property type="entry name" value="HTH_1"/>
    <property type="match status" value="1"/>
</dbReference>
<dbReference type="SUPFAM" id="SSF46785">
    <property type="entry name" value="Winged helix' DNA-binding domain"/>
    <property type="match status" value="1"/>
</dbReference>
<accession>A0ABY1IPJ5</accession>
<dbReference type="EMBL" id="FQZC01000004">
    <property type="protein sequence ID" value="SHJ78208.1"/>
    <property type="molecule type" value="Genomic_DNA"/>
</dbReference>
<protein>
    <submittedName>
        <fullName evidence="6">DNA-binding transcriptional regulator, LysR family</fullName>
    </submittedName>
</protein>
<dbReference type="PANTHER" id="PTHR30419">
    <property type="entry name" value="HTH-TYPE TRANSCRIPTIONAL REGULATOR YBHD"/>
    <property type="match status" value="1"/>
</dbReference>
<evidence type="ECO:0000313" key="6">
    <source>
        <dbReference type="EMBL" id="SHJ78208.1"/>
    </source>
</evidence>
<dbReference type="Pfam" id="PF03466">
    <property type="entry name" value="LysR_substrate"/>
    <property type="match status" value="1"/>
</dbReference>
<organism evidence="6 7">
    <name type="scientific">Aureimonas altamirensis DSM 21988</name>
    <dbReference type="NCBI Taxonomy" id="1121026"/>
    <lineage>
        <taxon>Bacteria</taxon>
        <taxon>Pseudomonadati</taxon>
        <taxon>Pseudomonadota</taxon>
        <taxon>Alphaproteobacteria</taxon>
        <taxon>Hyphomicrobiales</taxon>
        <taxon>Aurantimonadaceae</taxon>
        <taxon>Aureimonas</taxon>
    </lineage>
</organism>
<dbReference type="InterPro" id="IPR036390">
    <property type="entry name" value="WH_DNA-bd_sf"/>
</dbReference>
<dbReference type="RefSeq" id="WP_060609185.1">
    <property type="nucleotide sequence ID" value="NZ_FQZC01000004.1"/>
</dbReference>
<name>A0ABY1IPJ5_9HYPH</name>
<reference evidence="6 7" key="1">
    <citation type="submission" date="2016-11" db="EMBL/GenBank/DDBJ databases">
        <authorList>
            <person name="Varghese N."/>
            <person name="Submissions S."/>
        </authorList>
    </citation>
    <scope>NUCLEOTIDE SEQUENCE [LARGE SCALE GENOMIC DNA]</scope>
    <source>
        <strain evidence="6 7">DSM 21988</strain>
    </source>
</reference>
<dbReference type="PANTHER" id="PTHR30419:SF8">
    <property type="entry name" value="NITROGEN ASSIMILATION TRANSCRIPTIONAL ACTIVATOR-RELATED"/>
    <property type="match status" value="1"/>
</dbReference>
<dbReference type="InterPro" id="IPR005119">
    <property type="entry name" value="LysR_subst-bd"/>
</dbReference>
<dbReference type="Proteomes" id="UP000184290">
    <property type="component" value="Unassembled WGS sequence"/>
</dbReference>
<keyword evidence="7" id="KW-1185">Reference proteome</keyword>
<evidence type="ECO:0000256" key="4">
    <source>
        <dbReference type="ARBA" id="ARBA00023163"/>
    </source>
</evidence>
<sequence>MNLSPRQLRILVSLSETLSFSRTADRFHMTQPALSRIVRSMEEALGTRLFHRTTRSVRMTDDASALVRIAQRMLDDYDTGLDAMGGVIERRGRRLSVAALPSLAAMLMPQVALLVRATVPDARIEVRDALSDATLDLLRGRAVDFALTSADPSQSEIRYEEFLRDRYVLLSRRDDPRLDAGQPRDLASAIDLGLISMPRGTAARLYADSAYLQLDMQFRPVMEFEHLATIGKFVEAGFGVALLPCLAAMMIQDRDLVIHDLMGAPERSLGIVSLRGDEPGHLAGLAVQAIRACVQELIALEPERLKG</sequence>
<proteinExistence type="inferred from homology"/>
<dbReference type="InterPro" id="IPR000847">
    <property type="entry name" value="LysR_HTH_N"/>
</dbReference>
<feature type="domain" description="HTH lysR-type" evidence="5">
    <location>
        <begin position="1"/>
        <end position="60"/>
    </location>
</feature>
<dbReference type="Gene3D" id="3.40.190.10">
    <property type="entry name" value="Periplasmic binding protein-like II"/>
    <property type="match status" value="2"/>
</dbReference>
<evidence type="ECO:0000256" key="1">
    <source>
        <dbReference type="ARBA" id="ARBA00009437"/>
    </source>
</evidence>
<dbReference type="PROSITE" id="PS50931">
    <property type="entry name" value="HTH_LYSR"/>
    <property type="match status" value="1"/>
</dbReference>
<dbReference type="InterPro" id="IPR050950">
    <property type="entry name" value="HTH-type_LysR_regulators"/>
</dbReference>
<evidence type="ECO:0000313" key="7">
    <source>
        <dbReference type="Proteomes" id="UP000184290"/>
    </source>
</evidence>
<evidence type="ECO:0000256" key="2">
    <source>
        <dbReference type="ARBA" id="ARBA00023015"/>
    </source>
</evidence>
<comment type="similarity">
    <text evidence="1">Belongs to the LysR transcriptional regulatory family.</text>
</comment>
<keyword evidence="2" id="KW-0805">Transcription regulation</keyword>
<dbReference type="Gene3D" id="1.10.10.10">
    <property type="entry name" value="Winged helix-like DNA-binding domain superfamily/Winged helix DNA-binding domain"/>
    <property type="match status" value="1"/>
</dbReference>
<evidence type="ECO:0000259" key="5">
    <source>
        <dbReference type="PROSITE" id="PS50931"/>
    </source>
</evidence>
<dbReference type="InterPro" id="IPR036388">
    <property type="entry name" value="WH-like_DNA-bd_sf"/>
</dbReference>
<dbReference type="GO" id="GO:0003677">
    <property type="term" value="F:DNA binding"/>
    <property type="evidence" value="ECO:0007669"/>
    <property type="project" value="UniProtKB-KW"/>
</dbReference>
<dbReference type="SUPFAM" id="SSF53850">
    <property type="entry name" value="Periplasmic binding protein-like II"/>
    <property type="match status" value="1"/>
</dbReference>
<evidence type="ECO:0000256" key="3">
    <source>
        <dbReference type="ARBA" id="ARBA00023125"/>
    </source>
</evidence>